<evidence type="ECO:0000313" key="1">
    <source>
        <dbReference type="EMBL" id="ELR65627.1"/>
    </source>
</evidence>
<sequence>MVITKCDIDLFYIDYQDVNVCLALKTLKQKLNQATPY</sequence>
<comment type="caution">
    <text evidence="1">The sequence shown here is derived from an EMBL/GenBank/DDBJ whole genome shotgun (WGS) entry which is preliminary data.</text>
</comment>
<dbReference type="PATRIC" id="fig|1056511.3.peg.2199"/>
<name>L8JDZ2_9GAMM</name>
<dbReference type="EMBL" id="AMZO01000016">
    <property type="protein sequence ID" value="ELR65627.1"/>
    <property type="molecule type" value="Genomic_DNA"/>
</dbReference>
<accession>L8JDZ2</accession>
<protein>
    <submittedName>
        <fullName evidence="1">Uncharacterized protein</fullName>
    </submittedName>
</protein>
<dbReference type="AlphaFoldDB" id="L8JDZ2"/>
<dbReference type="Proteomes" id="UP000011134">
    <property type="component" value="Unassembled WGS sequence"/>
</dbReference>
<organism evidence="1 2">
    <name type="scientific">Photobacterium marinum</name>
    <dbReference type="NCBI Taxonomy" id="1056511"/>
    <lineage>
        <taxon>Bacteria</taxon>
        <taxon>Pseudomonadati</taxon>
        <taxon>Pseudomonadota</taxon>
        <taxon>Gammaproteobacteria</taxon>
        <taxon>Vibrionales</taxon>
        <taxon>Vibrionaceae</taxon>
        <taxon>Photobacterium</taxon>
    </lineage>
</organism>
<reference evidence="1 2" key="1">
    <citation type="submission" date="2012-12" db="EMBL/GenBank/DDBJ databases">
        <title>Genome Assembly of Photobacterium sp. AK15.</title>
        <authorList>
            <person name="Khatri I."/>
            <person name="Vaidya B."/>
            <person name="Srinivas T.N.R."/>
            <person name="Subramanian S."/>
            <person name="Pinnaka A."/>
        </authorList>
    </citation>
    <scope>NUCLEOTIDE SEQUENCE [LARGE SCALE GENOMIC DNA]</scope>
    <source>
        <strain evidence="1 2">AK15</strain>
    </source>
</reference>
<proteinExistence type="predicted"/>
<keyword evidence="2" id="KW-1185">Reference proteome</keyword>
<evidence type="ECO:0000313" key="2">
    <source>
        <dbReference type="Proteomes" id="UP000011134"/>
    </source>
</evidence>
<gene>
    <name evidence="1" type="ORF">C942_00710</name>
</gene>